<reference evidence="1" key="1">
    <citation type="submission" date="2008-08" db="EMBL/GenBank/DDBJ databases">
        <title>Nucleotide Diversity and Divergence in the Loblolly Pine Gene Space.</title>
        <authorList>
            <person name="Neale D.B."/>
            <person name="Wegrzyn J.L."/>
            <person name="Lee J.M."/>
            <person name="Eckert A.J."/>
            <person name="Liechty J.D."/>
            <person name="Stevens K.A."/>
            <person name="Langley C.H."/>
        </authorList>
    </citation>
    <scope>NUCLEOTIDE SEQUENCE</scope>
    <source>
        <strain evidence="1">7464</strain>
        <tissue evidence="1">Megagametophyte</tissue>
    </source>
</reference>
<name>H9V0X6_PINTA</name>
<dbReference type="PANTHER" id="PTHR44303:SF2">
    <property type="entry name" value="DNAJ HOMOLOG SUBFAMILY C MEMBER 16"/>
    <property type="match status" value="1"/>
</dbReference>
<proteinExistence type="predicted"/>
<dbReference type="PANTHER" id="PTHR44303">
    <property type="entry name" value="DNAJ HOMOLOG SUBFAMILY C MEMBER 16"/>
    <property type="match status" value="1"/>
</dbReference>
<feature type="non-terminal residue" evidence="1">
    <location>
        <position position="71"/>
    </location>
</feature>
<gene>
    <name evidence="1" type="ORF">CL4376Contig1_04</name>
</gene>
<accession>H9V0X6</accession>
<feature type="non-terminal residue" evidence="1">
    <location>
        <position position="1"/>
    </location>
</feature>
<dbReference type="InterPro" id="IPR052448">
    <property type="entry name" value="DnaJ_C16_autophagy_reg"/>
</dbReference>
<protein>
    <submittedName>
        <fullName evidence="1">Uncharacterized protein</fullName>
    </submittedName>
</protein>
<dbReference type="EMBL" id="FJ141516">
    <property type="protein sequence ID" value="AFG43419.1"/>
    <property type="molecule type" value="Genomic_DNA"/>
</dbReference>
<organism evidence="1">
    <name type="scientific">Pinus taeda</name>
    <name type="common">Loblolly pine</name>
    <dbReference type="NCBI Taxonomy" id="3352"/>
    <lineage>
        <taxon>Eukaryota</taxon>
        <taxon>Viridiplantae</taxon>
        <taxon>Streptophyta</taxon>
        <taxon>Embryophyta</taxon>
        <taxon>Tracheophyta</taxon>
        <taxon>Spermatophyta</taxon>
        <taxon>Pinopsida</taxon>
        <taxon>Pinidae</taxon>
        <taxon>Conifers I</taxon>
        <taxon>Pinales</taxon>
        <taxon>Pinaceae</taxon>
        <taxon>Pinus</taxon>
        <taxon>Pinus subgen. Pinus</taxon>
    </lineage>
</organism>
<dbReference type="AlphaFoldDB" id="H9V0X6"/>
<sequence length="71" mass="7753">CDVKGYSRAGNDTLTWYCVIVAGKPGSTLSKAREIMRSVQDNLTNEVILDTVSISSLPDSLVAAYAFQQKR</sequence>
<evidence type="ECO:0000313" key="1">
    <source>
        <dbReference type="EMBL" id="AFG43419.1"/>
    </source>
</evidence>